<reference evidence="2" key="1">
    <citation type="submission" date="2013-01" db="EMBL/GenBank/DDBJ databases">
        <title>Draft Genome Sequence of a Mulberry Tree, Morus notabilis C.K. Schneid.</title>
        <authorList>
            <person name="He N."/>
            <person name="Zhao S."/>
        </authorList>
    </citation>
    <scope>NUCLEOTIDE SEQUENCE</scope>
</reference>
<name>W9QJ35_9ROSA</name>
<keyword evidence="2" id="KW-1185">Reference proteome</keyword>
<dbReference type="Proteomes" id="UP000030645">
    <property type="component" value="Unassembled WGS sequence"/>
</dbReference>
<evidence type="ECO:0000313" key="2">
    <source>
        <dbReference type="Proteomes" id="UP000030645"/>
    </source>
</evidence>
<proteinExistence type="predicted"/>
<evidence type="ECO:0000313" key="1">
    <source>
        <dbReference type="EMBL" id="EXB25245.1"/>
    </source>
</evidence>
<organism evidence="1 2">
    <name type="scientific">Morus notabilis</name>
    <dbReference type="NCBI Taxonomy" id="981085"/>
    <lineage>
        <taxon>Eukaryota</taxon>
        <taxon>Viridiplantae</taxon>
        <taxon>Streptophyta</taxon>
        <taxon>Embryophyta</taxon>
        <taxon>Tracheophyta</taxon>
        <taxon>Spermatophyta</taxon>
        <taxon>Magnoliopsida</taxon>
        <taxon>eudicotyledons</taxon>
        <taxon>Gunneridae</taxon>
        <taxon>Pentapetalae</taxon>
        <taxon>rosids</taxon>
        <taxon>fabids</taxon>
        <taxon>Rosales</taxon>
        <taxon>Moraceae</taxon>
        <taxon>Moreae</taxon>
        <taxon>Morus</taxon>
    </lineage>
</organism>
<gene>
    <name evidence="1" type="ORF">L484_010112</name>
</gene>
<dbReference type="EMBL" id="KE343360">
    <property type="protein sequence ID" value="EXB25245.1"/>
    <property type="molecule type" value="Genomic_DNA"/>
</dbReference>
<accession>W9QJ35</accession>
<dbReference type="AlphaFoldDB" id="W9QJ35"/>
<protein>
    <submittedName>
        <fullName evidence="1">Uncharacterized protein</fullName>
    </submittedName>
</protein>
<sequence>MSVEDYFAVIVARKIFLAFLIRRLRRRLSLNPSANEPHALNSNTGAEIHLR</sequence>